<sequence>MEKNDKKGMTWSELLAIISNPEFQRINKDKEIHTWVEDDEVAKGGLGVWVLNEDYVNPSGECIEPISNYNQDNIESEDLLTKDDLIVMACKGYAFLTINWQTKE</sequence>
<evidence type="ECO:0000313" key="1">
    <source>
        <dbReference type="EMBL" id="SFP62317.1"/>
    </source>
</evidence>
<proteinExistence type="predicted"/>
<protein>
    <submittedName>
        <fullName evidence="1">Uncharacterized protein</fullName>
    </submittedName>
</protein>
<dbReference type="RefSeq" id="WP_092015742.1">
    <property type="nucleotide sequence ID" value="NZ_FOXH01000004.1"/>
</dbReference>
<evidence type="ECO:0000313" key="2">
    <source>
        <dbReference type="Proteomes" id="UP000199306"/>
    </source>
</evidence>
<reference evidence="1 2" key="1">
    <citation type="submission" date="2016-10" db="EMBL/GenBank/DDBJ databases">
        <authorList>
            <person name="de Groot N.N."/>
        </authorList>
    </citation>
    <scope>NUCLEOTIDE SEQUENCE [LARGE SCALE GENOMIC DNA]</scope>
    <source>
        <strain evidence="2">E92,LMG 26720,CCM 7988</strain>
    </source>
</reference>
<accession>A0A1I5RV69</accession>
<dbReference type="Proteomes" id="UP000199306">
    <property type="component" value="Unassembled WGS sequence"/>
</dbReference>
<dbReference type="AlphaFoldDB" id="A0A1I5RV69"/>
<dbReference type="EMBL" id="FOXH01000004">
    <property type="protein sequence ID" value="SFP62317.1"/>
    <property type="molecule type" value="Genomic_DNA"/>
</dbReference>
<keyword evidence="2" id="KW-1185">Reference proteome</keyword>
<dbReference type="STRING" id="1079859.SAMN04515674_104259"/>
<organism evidence="1 2">
    <name type="scientific">Pseudarcicella hirudinis</name>
    <dbReference type="NCBI Taxonomy" id="1079859"/>
    <lineage>
        <taxon>Bacteria</taxon>
        <taxon>Pseudomonadati</taxon>
        <taxon>Bacteroidota</taxon>
        <taxon>Cytophagia</taxon>
        <taxon>Cytophagales</taxon>
        <taxon>Flectobacillaceae</taxon>
        <taxon>Pseudarcicella</taxon>
    </lineage>
</organism>
<name>A0A1I5RV69_9BACT</name>
<gene>
    <name evidence="1" type="ORF">SAMN04515674_104259</name>
</gene>